<dbReference type="GO" id="GO:0016740">
    <property type="term" value="F:transferase activity"/>
    <property type="evidence" value="ECO:0007669"/>
    <property type="project" value="UniProtKB-KW"/>
</dbReference>
<dbReference type="STRING" id="441209.GCA_001870665_02801"/>
<dbReference type="InterPro" id="IPR029044">
    <property type="entry name" value="Nucleotide-diphossugar_trans"/>
</dbReference>
<dbReference type="KEGG" id="rbg:BG454_15080"/>
<evidence type="ECO:0000313" key="2">
    <source>
        <dbReference type="EMBL" id="ATX66980.1"/>
    </source>
</evidence>
<name>A0A2K8KKP8_9RHOB</name>
<accession>A0A2K8KKP8</accession>
<dbReference type="PANTHER" id="PTHR43685:SF11">
    <property type="entry name" value="GLYCOSYLTRANSFERASE TAGX-RELATED"/>
    <property type="match status" value="1"/>
</dbReference>
<proteinExistence type="predicted"/>
<dbReference type="CDD" id="cd00761">
    <property type="entry name" value="Glyco_tranf_GTA_type"/>
    <property type="match status" value="1"/>
</dbReference>
<keyword evidence="3" id="KW-1185">Reference proteome</keyword>
<dbReference type="AlphaFoldDB" id="A0A2K8KKP8"/>
<dbReference type="InterPro" id="IPR050834">
    <property type="entry name" value="Glycosyltransf_2"/>
</dbReference>
<protein>
    <submittedName>
        <fullName evidence="2">Glycosyltransferase family 2 protein</fullName>
    </submittedName>
</protein>
<feature type="domain" description="Glycosyltransferase 2-like" evidence="1">
    <location>
        <begin position="9"/>
        <end position="169"/>
    </location>
</feature>
<evidence type="ECO:0000313" key="3">
    <source>
        <dbReference type="Proteomes" id="UP000228948"/>
    </source>
</evidence>
<organism evidence="2 3">
    <name type="scientific">Roseinatronobacter bogoriensis subsp. barguzinensis</name>
    <dbReference type="NCBI Taxonomy" id="441209"/>
    <lineage>
        <taxon>Bacteria</taxon>
        <taxon>Pseudomonadati</taxon>
        <taxon>Pseudomonadota</taxon>
        <taxon>Alphaproteobacteria</taxon>
        <taxon>Rhodobacterales</taxon>
        <taxon>Paracoccaceae</taxon>
        <taxon>Roseinatronobacter</taxon>
    </lineage>
</organism>
<dbReference type="PANTHER" id="PTHR43685">
    <property type="entry name" value="GLYCOSYLTRANSFERASE"/>
    <property type="match status" value="1"/>
</dbReference>
<reference evidence="2 3" key="1">
    <citation type="submission" date="2017-11" db="EMBL/GenBank/DDBJ databases">
        <title>Revised Sequence and Annotation of the Rhodobaca barguzinensis strain alga05 Genome.</title>
        <authorList>
            <person name="Kopejtka K."/>
            <person name="Tomasch J.M."/>
            <person name="Bunk B."/>
            <person name="Koblizek M."/>
        </authorList>
    </citation>
    <scope>NUCLEOTIDE SEQUENCE [LARGE SCALE GENOMIC DNA]</scope>
    <source>
        <strain evidence="3">alga05</strain>
    </source>
</reference>
<dbReference type="Proteomes" id="UP000228948">
    <property type="component" value="Chromosome"/>
</dbReference>
<dbReference type="SUPFAM" id="SSF53448">
    <property type="entry name" value="Nucleotide-diphospho-sugar transferases"/>
    <property type="match status" value="1"/>
</dbReference>
<dbReference type="EMBL" id="CP024899">
    <property type="protein sequence ID" value="ATX66980.1"/>
    <property type="molecule type" value="Genomic_DNA"/>
</dbReference>
<evidence type="ECO:0000259" key="1">
    <source>
        <dbReference type="Pfam" id="PF00535"/>
    </source>
</evidence>
<keyword evidence="2" id="KW-0808">Transferase</keyword>
<dbReference type="Pfam" id="PF00535">
    <property type="entry name" value="Glycos_transf_2"/>
    <property type="match status" value="1"/>
</dbReference>
<dbReference type="InterPro" id="IPR001173">
    <property type="entry name" value="Glyco_trans_2-like"/>
</dbReference>
<sequence>MMKESLRVSVILPTFNRERYLADSITSILEQTKPPLEILVVDDGSTDRTPEICSQFAALITYIRQDNAGKLTAIATGLDKAGGDLVWIMDDDDIAAPDALERLTEPFARNPELVLTYGKMTRFDEGALQSREEVVEYPEDGRPFLVRLMEDCFITGHPCVLVRRDALEQMRPFDSKVLASVDYYLHLGVAIQGPVAFVDSVVLRQRQHPGLRGPRTLRYAEGDRNAKWIAHDAYLLKKLISDLPQRAYLAPPPWSKRRLTAAEQRMALIQKSVIAGRKKLWPDAIDSLDAALDIMRDTPLRQDELNVLAGMLGCRYGISEVHEAPDILHELYTASVERDDRTRILTALSRPLLHEIKIAWRQLDATRAAQAVRSWFRLMDVHATWCAFQSAVGRNLGRMATRSRAS</sequence>
<gene>
    <name evidence="2" type="ORF">BG454_15080</name>
</gene>
<dbReference type="Gene3D" id="3.90.550.10">
    <property type="entry name" value="Spore Coat Polysaccharide Biosynthesis Protein SpsA, Chain A"/>
    <property type="match status" value="1"/>
</dbReference>